<dbReference type="Pfam" id="PF00756">
    <property type="entry name" value="Esterase"/>
    <property type="match status" value="1"/>
</dbReference>
<comment type="caution">
    <text evidence="1">The sequence shown here is derived from an EMBL/GenBank/DDBJ whole genome shotgun (WGS) entry which is preliminary data.</text>
</comment>
<dbReference type="PANTHER" id="PTHR48098:SF6">
    <property type="entry name" value="FERRI-BACILLIBACTIN ESTERASE BESA"/>
    <property type="match status" value="1"/>
</dbReference>
<keyword evidence="2" id="KW-1185">Reference proteome</keyword>
<reference evidence="1 2" key="1">
    <citation type="journal article" date="2023" name="IScience">
        <title>Expanded male sex-determining region conserved during the evolution of homothallism in the green alga Volvox.</title>
        <authorList>
            <person name="Yamamoto K."/>
            <person name="Matsuzaki R."/>
            <person name="Mahakham W."/>
            <person name="Heman W."/>
            <person name="Sekimoto H."/>
            <person name="Kawachi M."/>
            <person name="Minakuchi Y."/>
            <person name="Toyoda A."/>
            <person name="Nozaki H."/>
        </authorList>
    </citation>
    <scope>NUCLEOTIDE SEQUENCE [LARGE SCALE GENOMIC DNA]</scope>
    <source>
        <strain evidence="1 2">NIES-4468</strain>
    </source>
</reference>
<dbReference type="InterPro" id="IPR000801">
    <property type="entry name" value="Esterase-like"/>
</dbReference>
<dbReference type="Proteomes" id="UP001165090">
    <property type="component" value="Unassembled WGS sequence"/>
</dbReference>
<evidence type="ECO:0000313" key="2">
    <source>
        <dbReference type="Proteomes" id="UP001165090"/>
    </source>
</evidence>
<name>A0ABQ5S8L9_9CHLO</name>
<dbReference type="EMBL" id="BSDZ01000025">
    <property type="protein sequence ID" value="GLI65779.1"/>
    <property type="molecule type" value="Genomic_DNA"/>
</dbReference>
<dbReference type="InterPro" id="IPR050583">
    <property type="entry name" value="Mycobacterial_A85_antigen"/>
</dbReference>
<gene>
    <name evidence="1" type="ORF">VaNZ11_009386</name>
</gene>
<accession>A0ABQ5S8L9</accession>
<proteinExistence type="predicted"/>
<dbReference type="InterPro" id="IPR029058">
    <property type="entry name" value="AB_hydrolase_fold"/>
</dbReference>
<dbReference type="SUPFAM" id="SSF53474">
    <property type="entry name" value="alpha/beta-Hydrolases"/>
    <property type="match status" value="1"/>
</dbReference>
<evidence type="ECO:0000313" key="1">
    <source>
        <dbReference type="EMBL" id="GLI65779.1"/>
    </source>
</evidence>
<dbReference type="PANTHER" id="PTHR48098">
    <property type="entry name" value="ENTEROCHELIN ESTERASE-RELATED"/>
    <property type="match status" value="1"/>
</dbReference>
<evidence type="ECO:0008006" key="3">
    <source>
        <dbReference type="Google" id="ProtNLM"/>
    </source>
</evidence>
<organism evidence="1 2">
    <name type="scientific">Volvox africanus</name>
    <dbReference type="NCBI Taxonomy" id="51714"/>
    <lineage>
        <taxon>Eukaryota</taxon>
        <taxon>Viridiplantae</taxon>
        <taxon>Chlorophyta</taxon>
        <taxon>core chlorophytes</taxon>
        <taxon>Chlorophyceae</taxon>
        <taxon>CS clade</taxon>
        <taxon>Chlamydomonadales</taxon>
        <taxon>Volvocaceae</taxon>
        <taxon>Volvox</taxon>
    </lineage>
</organism>
<protein>
    <recommendedName>
        <fullName evidence="3">Esterase</fullName>
    </recommendedName>
</protein>
<sequence length="344" mass="37270">MLQKYICASGLKRAIAFRKSVEFPIYRGISEPSVLCALPSYAVPTKDENTAKAVSSPSRRSFNVKISAIASPGAGSFSLSHNSTIAGGRLDVVHWREGRMLRIWTPSGFVQSESPRSAYPVMYLNDGQNLFGDRPTLSGQSWHAAEAAAGLINSGALPPFVIVGIDHSGSIRSYDYLPYPPGNANGYRLDAESWPGGGVDAYLRAVVDEILPYTERTYGVSSAPALRGFGGSSFGGICALCAALRHPGVFGSLLVESPSLWFAEERLLKHDLPDFTGPWPTRVFLAMGTKEYSGILSSHESGFDTKLVAYTHELAALLGRKGLVGGLMDAEHMYIHRYHFQFST</sequence>
<dbReference type="Gene3D" id="3.40.50.1820">
    <property type="entry name" value="alpha/beta hydrolase"/>
    <property type="match status" value="1"/>
</dbReference>